<evidence type="ECO:0000259" key="2">
    <source>
        <dbReference type="Pfam" id="PF02517"/>
    </source>
</evidence>
<keyword evidence="1" id="KW-1133">Transmembrane helix</keyword>
<feature type="transmembrane region" description="Helical" evidence="1">
    <location>
        <begin position="211"/>
        <end position="229"/>
    </location>
</feature>
<dbReference type="PANTHER" id="PTHR36435">
    <property type="entry name" value="SLR1288 PROTEIN"/>
    <property type="match status" value="1"/>
</dbReference>
<evidence type="ECO:0000313" key="3">
    <source>
        <dbReference type="EMBL" id="MPM83022.1"/>
    </source>
</evidence>
<dbReference type="InterPro" id="IPR052710">
    <property type="entry name" value="CAAX_protease"/>
</dbReference>
<feature type="transmembrane region" description="Helical" evidence="1">
    <location>
        <begin position="162"/>
        <end position="180"/>
    </location>
</feature>
<accession>A0A645D2P7</accession>
<reference evidence="3" key="1">
    <citation type="submission" date="2019-08" db="EMBL/GenBank/DDBJ databases">
        <authorList>
            <person name="Kucharzyk K."/>
            <person name="Murdoch R.W."/>
            <person name="Higgins S."/>
            <person name="Loffler F."/>
        </authorList>
    </citation>
    <scope>NUCLEOTIDE SEQUENCE</scope>
</reference>
<sequence>MKNVTVNRLKLEQFLLGLKERVAPEHKSQAEQDILTFMEEIVIEQRKNVNYDDLIRKVQSYSGCNRAYLESELDVRMNKFPHGSLAELVVNSVDTDDYLTLLEIENPTASDLGFLEEVIFRGYLFKALSKKSIRSALLISSITFGMGHIVNLLNGAAFLPTLLQIGYATAIGFLFTVLFLKTKSLWPGIFAHAFINASSIFAVAGDGSVQIIGSLVMVVLSVGYALYLLKFLPQK</sequence>
<feature type="transmembrane region" description="Helical" evidence="1">
    <location>
        <begin position="185"/>
        <end position="205"/>
    </location>
</feature>
<organism evidence="3">
    <name type="scientific">bioreactor metagenome</name>
    <dbReference type="NCBI Taxonomy" id="1076179"/>
    <lineage>
        <taxon>unclassified sequences</taxon>
        <taxon>metagenomes</taxon>
        <taxon>ecological metagenomes</taxon>
    </lineage>
</organism>
<dbReference type="PANTHER" id="PTHR36435:SF1">
    <property type="entry name" value="CAAX AMINO TERMINAL PROTEASE FAMILY PROTEIN"/>
    <property type="match status" value="1"/>
</dbReference>
<comment type="caution">
    <text evidence="3">The sequence shown here is derived from an EMBL/GenBank/DDBJ whole genome shotgun (WGS) entry which is preliminary data.</text>
</comment>
<feature type="domain" description="CAAX prenyl protease 2/Lysostaphin resistance protein A-like" evidence="2">
    <location>
        <begin position="113"/>
        <end position="197"/>
    </location>
</feature>
<dbReference type="AlphaFoldDB" id="A0A645D2P7"/>
<evidence type="ECO:0000256" key="1">
    <source>
        <dbReference type="SAM" id="Phobius"/>
    </source>
</evidence>
<feature type="transmembrane region" description="Helical" evidence="1">
    <location>
        <begin position="136"/>
        <end position="156"/>
    </location>
</feature>
<protein>
    <recommendedName>
        <fullName evidence="2">CAAX prenyl protease 2/Lysostaphin resistance protein A-like domain-containing protein</fullName>
    </recommendedName>
</protein>
<keyword evidence="1" id="KW-0472">Membrane</keyword>
<dbReference type="InterPro" id="IPR003675">
    <property type="entry name" value="Rce1/LyrA-like_dom"/>
</dbReference>
<dbReference type="GO" id="GO:0004175">
    <property type="term" value="F:endopeptidase activity"/>
    <property type="evidence" value="ECO:0007669"/>
    <property type="project" value="UniProtKB-ARBA"/>
</dbReference>
<dbReference type="EMBL" id="VSSQ01031930">
    <property type="protein sequence ID" value="MPM83022.1"/>
    <property type="molecule type" value="Genomic_DNA"/>
</dbReference>
<dbReference type="Pfam" id="PF02517">
    <property type="entry name" value="Rce1-like"/>
    <property type="match status" value="1"/>
</dbReference>
<dbReference type="GO" id="GO:0080120">
    <property type="term" value="P:CAAX-box protein maturation"/>
    <property type="evidence" value="ECO:0007669"/>
    <property type="project" value="UniProtKB-ARBA"/>
</dbReference>
<name>A0A645D2P7_9ZZZZ</name>
<gene>
    <name evidence="3" type="ORF">SDC9_130085</name>
</gene>
<proteinExistence type="predicted"/>
<keyword evidence="1" id="KW-0812">Transmembrane</keyword>